<dbReference type="InterPro" id="IPR001910">
    <property type="entry name" value="Inosine/uridine_hydrolase_dom"/>
</dbReference>
<dbReference type="AlphaFoldDB" id="A0A1E3WGJ9"/>
<dbReference type="GO" id="GO:0006152">
    <property type="term" value="P:purine nucleoside catabolic process"/>
    <property type="evidence" value="ECO:0007669"/>
    <property type="project" value="TreeGrafter"/>
</dbReference>
<name>A0A1E3WGJ9_9VIBR</name>
<proteinExistence type="predicted"/>
<evidence type="ECO:0000256" key="2">
    <source>
        <dbReference type="ARBA" id="ARBA00023295"/>
    </source>
</evidence>
<organism evidence="4 5">
    <name type="scientific">Vibrio scophthalmi</name>
    <dbReference type="NCBI Taxonomy" id="45658"/>
    <lineage>
        <taxon>Bacteria</taxon>
        <taxon>Pseudomonadati</taxon>
        <taxon>Pseudomonadota</taxon>
        <taxon>Gammaproteobacteria</taxon>
        <taxon>Vibrionales</taxon>
        <taxon>Vibrionaceae</taxon>
        <taxon>Vibrio</taxon>
    </lineage>
</organism>
<sequence>MKKLIIDCDPGHDDAIALMLAIGNREKFDIQCISTVGGNQILEKTTNNTLRLLELMDVNIPVVAGRDKPLVRALEIADSVHGDSGIDGPDLPVTKKRALDENFINTYARLLDALDPDEKMTFVVTGPQTNMALFLLARPEYKDKIEQIVFMGGACFGGNWSPKSEFNIYVDPEAAQIVSTSDIPIVMCGLDVTHQATINQDEIEYFRNSGSQCGLVIAEMLDFFSETSTPEFRREQEGKKIRLHDVTAIAYLLSPEIFETRELYYEVDLSESKIMRGATVIDYGNVFGKAANGCICFDIDRAKFIQLIKDAILRLP</sequence>
<dbReference type="GO" id="GO:0008477">
    <property type="term" value="F:purine nucleosidase activity"/>
    <property type="evidence" value="ECO:0007669"/>
    <property type="project" value="UniProtKB-EC"/>
</dbReference>
<comment type="caution">
    <text evidence="4">The sequence shown here is derived from an EMBL/GenBank/DDBJ whole genome shotgun (WGS) entry which is preliminary data.</text>
</comment>
<dbReference type="InterPro" id="IPR015910">
    <property type="entry name" value="I/U_nuclsd_hydro_CS"/>
</dbReference>
<dbReference type="EC" id="3.2.2.1" evidence="4"/>
<dbReference type="Gene3D" id="3.90.245.10">
    <property type="entry name" value="Ribonucleoside hydrolase-like"/>
    <property type="match status" value="1"/>
</dbReference>
<keyword evidence="1 4" id="KW-0378">Hydrolase</keyword>
<dbReference type="PANTHER" id="PTHR12304">
    <property type="entry name" value="INOSINE-URIDINE PREFERRING NUCLEOSIDE HYDROLASE"/>
    <property type="match status" value="1"/>
</dbReference>
<dbReference type="InterPro" id="IPR036452">
    <property type="entry name" value="Ribo_hydro-like"/>
</dbReference>
<evidence type="ECO:0000259" key="3">
    <source>
        <dbReference type="Pfam" id="PF01156"/>
    </source>
</evidence>
<dbReference type="PROSITE" id="PS01247">
    <property type="entry name" value="IUNH"/>
    <property type="match status" value="1"/>
</dbReference>
<dbReference type="RefSeq" id="WP_069447954.1">
    <property type="nucleotide sequence ID" value="NZ_MDCJ01000007.1"/>
</dbReference>
<feature type="domain" description="Inosine/uridine-preferring nucleoside hydrolase" evidence="3">
    <location>
        <begin position="4"/>
        <end position="305"/>
    </location>
</feature>
<dbReference type="SUPFAM" id="SSF53590">
    <property type="entry name" value="Nucleoside hydrolase"/>
    <property type="match status" value="1"/>
</dbReference>
<accession>A0A1E3WGJ9</accession>
<evidence type="ECO:0000313" key="4">
    <source>
        <dbReference type="EMBL" id="ODS04890.1"/>
    </source>
</evidence>
<evidence type="ECO:0000313" key="5">
    <source>
        <dbReference type="Proteomes" id="UP000095131"/>
    </source>
</evidence>
<dbReference type="PANTHER" id="PTHR12304:SF4">
    <property type="entry name" value="URIDINE NUCLEOSIDASE"/>
    <property type="match status" value="1"/>
</dbReference>
<dbReference type="Proteomes" id="UP000095131">
    <property type="component" value="Unassembled WGS sequence"/>
</dbReference>
<dbReference type="EMBL" id="MDCJ01000007">
    <property type="protein sequence ID" value="ODS04890.1"/>
    <property type="molecule type" value="Genomic_DNA"/>
</dbReference>
<reference evidence="4 5" key="1">
    <citation type="submission" date="2016-08" db="EMBL/GenBank/DDBJ databases">
        <title>Genome sequencing of Vibrio scophthalmi strain FP3289, an isolated from Paralichthys olivaceus.</title>
        <authorList>
            <person name="Han H.-J."/>
        </authorList>
    </citation>
    <scope>NUCLEOTIDE SEQUENCE [LARGE SCALE GENOMIC DNA]</scope>
    <source>
        <strain evidence="4 5">FP3289</strain>
    </source>
</reference>
<dbReference type="InterPro" id="IPR023186">
    <property type="entry name" value="IUNH"/>
</dbReference>
<dbReference type="CDD" id="cd02651">
    <property type="entry name" value="nuc_hydro_IU_UC_XIUA"/>
    <property type="match status" value="1"/>
</dbReference>
<dbReference type="Pfam" id="PF01156">
    <property type="entry name" value="IU_nuc_hydro"/>
    <property type="match status" value="1"/>
</dbReference>
<dbReference type="OrthoDB" id="9797882at2"/>
<dbReference type="GO" id="GO:0045437">
    <property type="term" value="F:uridine nucleosidase activity"/>
    <property type="evidence" value="ECO:0007669"/>
    <property type="project" value="UniProtKB-ARBA"/>
</dbReference>
<dbReference type="PATRIC" id="fig|45658.8.peg.4004"/>
<gene>
    <name evidence="4" type="primary">iunH</name>
    <name evidence="4" type="ORF">VSF3289_04029</name>
</gene>
<protein>
    <submittedName>
        <fullName evidence="4">Purine nucleosidase</fullName>
        <ecNumber evidence="4">3.2.2.1</ecNumber>
    </submittedName>
</protein>
<dbReference type="GO" id="GO:0005829">
    <property type="term" value="C:cytosol"/>
    <property type="evidence" value="ECO:0007669"/>
    <property type="project" value="TreeGrafter"/>
</dbReference>
<keyword evidence="2 4" id="KW-0326">Glycosidase</keyword>
<evidence type="ECO:0000256" key="1">
    <source>
        <dbReference type="ARBA" id="ARBA00022801"/>
    </source>
</evidence>